<dbReference type="EMBL" id="CM042882">
    <property type="protein sequence ID" value="KAI4380792.1"/>
    <property type="molecule type" value="Genomic_DNA"/>
</dbReference>
<evidence type="ECO:0000313" key="2">
    <source>
        <dbReference type="Proteomes" id="UP001057402"/>
    </source>
</evidence>
<comment type="caution">
    <text evidence="1">The sequence shown here is derived from an EMBL/GenBank/DDBJ whole genome shotgun (WGS) entry which is preliminary data.</text>
</comment>
<evidence type="ECO:0000313" key="1">
    <source>
        <dbReference type="EMBL" id="KAI4380792.1"/>
    </source>
</evidence>
<reference evidence="2" key="1">
    <citation type="journal article" date="2023" name="Front. Plant Sci.">
        <title>Chromosomal-level genome assembly of Melastoma candidum provides insights into trichome evolution.</title>
        <authorList>
            <person name="Zhong Y."/>
            <person name="Wu W."/>
            <person name="Sun C."/>
            <person name="Zou P."/>
            <person name="Liu Y."/>
            <person name="Dai S."/>
            <person name="Zhou R."/>
        </authorList>
    </citation>
    <scope>NUCLEOTIDE SEQUENCE [LARGE SCALE GENOMIC DNA]</scope>
</reference>
<proteinExistence type="predicted"/>
<keyword evidence="2" id="KW-1185">Reference proteome</keyword>
<sequence length="125" mass="13275">MLMTDEGGVFGLTLKSTTCSTICPREVAAGPAAADILRIVGDLVLMRDGTKKDGAGMAVLGRRKAEEGNGFRWSICGVFVLSLPDAVGGKVRFDVTVDGSLQWAILKTGPRPIKRPCFQPPLIKS</sequence>
<accession>A0ACB9RQR4</accession>
<name>A0ACB9RQR4_9MYRT</name>
<protein>
    <submittedName>
        <fullName evidence="1">Uncharacterized protein</fullName>
    </submittedName>
</protein>
<dbReference type="Proteomes" id="UP001057402">
    <property type="component" value="Chromosome 3"/>
</dbReference>
<gene>
    <name evidence="1" type="ORF">MLD38_006940</name>
</gene>
<organism evidence="1 2">
    <name type="scientific">Melastoma candidum</name>
    <dbReference type="NCBI Taxonomy" id="119954"/>
    <lineage>
        <taxon>Eukaryota</taxon>
        <taxon>Viridiplantae</taxon>
        <taxon>Streptophyta</taxon>
        <taxon>Embryophyta</taxon>
        <taxon>Tracheophyta</taxon>
        <taxon>Spermatophyta</taxon>
        <taxon>Magnoliopsida</taxon>
        <taxon>eudicotyledons</taxon>
        <taxon>Gunneridae</taxon>
        <taxon>Pentapetalae</taxon>
        <taxon>rosids</taxon>
        <taxon>malvids</taxon>
        <taxon>Myrtales</taxon>
        <taxon>Melastomataceae</taxon>
        <taxon>Melastomatoideae</taxon>
        <taxon>Melastomateae</taxon>
        <taxon>Melastoma</taxon>
    </lineage>
</organism>